<evidence type="ECO:0000256" key="2">
    <source>
        <dbReference type="ARBA" id="ARBA00006150"/>
    </source>
</evidence>
<dbReference type="OrthoDB" id="16520at2759"/>
<dbReference type="PROSITE" id="PS00708">
    <property type="entry name" value="PRO_ENDOPEP_SER"/>
    <property type="match status" value="1"/>
</dbReference>
<keyword evidence="12" id="KW-0325">Glycoprotein</keyword>
<protein>
    <submittedName>
        <fullName evidence="16">LAFE_0A04610g1_1</fullName>
    </submittedName>
</protein>
<dbReference type="InterPro" id="IPR001375">
    <property type="entry name" value="Peptidase_S9_cat"/>
</dbReference>
<name>A0A1G4M6V4_LACFM</name>
<dbReference type="InterPro" id="IPR029058">
    <property type="entry name" value="AB_hydrolase_fold"/>
</dbReference>
<dbReference type="SUPFAM" id="SSF82171">
    <property type="entry name" value="DPP6 N-terminal domain-like"/>
    <property type="match status" value="1"/>
</dbReference>
<dbReference type="Gene3D" id="3.40.50.1820">
    <property type="entry name" value="alpha/beta hydrolase"/>
    <property type="match status" value="1"/>
</dbReference>
<keyword evidence="6 13" id="KW-0812">Transmembrane</keyword>
<dbReference type="GO" id="GO:0004177">
    <property type="term" value="F:aminopeptidase activity"/>
    <property type="evidence" value="ECO:0007669"/>
    <property type="project" value="UniProtKB-KW"/>
</dbReference>
<keyword evidence="5" id="KW-0645">Protease</keyword>
<dbReference type="InterPro" id="IPR050278">
    <property type="entry name" value="Serine_Prot_S9B/DPPIV"/>
</dbReference>
<dbReference type="Gene3D" id="2.140.10.30">
    <property type="entry name" value="Dipeptidylpeptidase IV, N-terminal domain"/>
    <property type="match status" value="1"/>
</dbReference>
<accession>A0A1G4M6V4</accession>
<dbReference type="PANTHER" id="PTHR11731:SF200">
    <property type="entry name" value="DIPEPTIDYL PEPTIDASE 10, ISOFORM B"/>
    <property type="match status" value="1"/>
</dbReference>
<evidence type="ECO:0000256" key="6">
    <source>
        <dbReference type="ARBA" id="ARBA00022692"/>
    </source>
</evidence>
<dbReference type="Pfam" id="PF00326">
    <property type="entry name" value="Peptidase_S9"/>
    <property type="match status" value="1"/>
</dbReference>
<feature type="transmembrane region" description="Helical" evidence="13">
    <location>
        <begin position="21"/>
        <end position="43"/>
    </location>
</feature>
<evidence type="ECO:0000313" key="16">
    <source>
        <dbReference type="EMBL" id="SCV99504.1"/>
    </source>
</evidence>
<keyword evidence="10 13" id="KW-1133">Transmembrane helix</keyword>
<dbReference type="OMA" id="MRTPQEN"/>
<evidence type="ECO:0000256" key="8">
    <source>
        <dbReference type="ARBA" id="ARBA00022825"/>
    </source>
</evidence>
<evidence type="ECO:0000256" key="5">
    <source>
        <dbReference type="ARBA" id="ARBA00022670"/>
    </source>
</evidence>
<evidence type="ECO:0000256" key="4">
    <source>
        <dbReference type="ARBA" id="ARBA00022554"/>
    </source>
</evidence>
<keyword evidence="8" id="KW-0720">Serine protease</keyword>
<evidence type="ECO:0000256" key="1">
    <source>
        <dbReference type="ARBA" id="ARBA00004576"/>
    </source>
</evidence>
<comment type="subcellular location">
    <subcellularLocation>
        <location evidence="1">Vacuole membrane</location>
        <topology evidence="1">Single-pass type II membrane protein</topology>
    </subcellularLocation>
</comment>
<organism evidence="16 17">
    <name type="scientific">Lachancea fermentati</name>
    <name type="common">Zygosaccharomyces fermentati</name>
    <dbReference type="NCBI Taxonomy" id="4955"/>
    <lineage>
        <taxon>Eukaryota</taxon>
        <taxon>Fungi</taxon>
        <taxon>Dikarya</taxon>
        <taxon>Ascomycota</taxon>
        <taxon>Saccharomycotina</taxon>
        <taxon>Saccharomycetes</taxon>
        <taxon>Saccharomycetales</taxon>
        <taxon>Saccharomycetaceae</taxon>
        <taxon>Lachancea</taxon>
    </lineage>
</organism>
<feature type="domain" description="Peptidase S9 prolyl oligopeptidase catalytic" evidence="14">
    <location>
        <begin position="608"/>
        <end position="811"/>
    </location>
</feature>
<dbReference type="PANTHER" id="PTHR11731">
    <property type="entry name" value="PROTEASE FAMILY S9B,C DIPEPTIDYL-PEPTIDASE IV-RELATED"/>
    <property type="match status" value="1"/>
</dbReference>
<dbReference type="GO" id="GO:0006508">
    <property type="term" value="P:proteolysis"/>
    <property type="evidence" value="ECO:0007669"/>
    <property type="project" value="UniProtKB-KW"/>
</dbReference>
<evidence type="ECO:0000259" key="15">
    <source>
        <dbReference type="Pfam" id="PF00930"/>
    </source>
</evidence>
<dbReference type="FunFam" id="3.40.50.1820:FF:000003">
    <property type="entry name" value="Dipeptidyl peptidase 4"/>
    <property type="match status" value="1"/>
</dbReference>
<keyword evidence="17" id="KW-1185">Reference proteome</keyword>
<dbReference type="SUPFAM" id="SSF53474">
    <property type="entry name" value="alpha/beta-Hydrolases"/>
    <property type="match status" value="1"/>
</dbReference>
<keyword evidence="9" id="KW-0735">Signal-anchor</keyword>
<dbReference type="GO" id="GO:0004252">
    <property type="term" value="F:serine-type endopeptidase activity"/>
    <property type="evidence" value="ECO:0007669"/>
    <property type="project" value="InterPro"/>
</dbReference>
<evidence type="ECO:0000259" key="14">
    <source>
        <dbReference type="Pfam" id="PF00326"/>
    </source>
</evidence>
<reference evidence="16 17" key="1">
    <citation type="submission" date="2016-03" db="EMBL/GenBank/DDBJ databases">
        <authorList>
            <person name="Devillers H."/>
        </authorList>
    </citation>
    <scope>NUCLEOTIDE SEQUENCE [LARGE SCALE GENOMIC DNA]</scope>
    <source>
        <strain evidence="16">CBS 6772</strain>
    </source>
</reference>
<dbReference type="GO" id="GO:0008239">
    <property type="term" value="F:dipeptidyl-peptidase activity"/>
    <property type="evidence" value="ECO:0007669"/>
    <property type="project" value="TreeGrafter"/>
</dbReference>
<evidence type="ECO:0000313" key="17">
    <source>
        <dbReference type="Proteomes" id="UP000190831"/>
    </source>
</evidence>
<keyword evidence="3" id="KW-0031">Aminopeptidase</keyword>
<evidence type="ECO:0000256" key="10">
    <source>
        <dbReference type="ARBA" id="ARBA00022989"/>
    </source>
</evidence>
<keyword evidence="11 13" id="KW-0472">Membrane</keyword>
<dbReference type="InterPro" id="IPR002469">
    <property type="entry name" value="Peptidase_S9B_N"/>
</dbReference>
<dbReference type="STRING" id="4955.A0A1G4M6V4"/>
<comment type="similarity">
    <text evidence="2">Belongs to the peptidase S9B family.</text>
</comment>
<evidence type="ECO:0000256" key="11">
    <source>
        <dbReference type="ARBA" id="ARBA00023136"/>
    </source>
</evidence>
<evidence type="ECO:0000256" key="9">
    <source>
        <dbReference type="ARBA" id="ARBA00022968"/>
    </source>
</evidence>
<keyword evidence="4" id="KW-0926">Vacuole</keyword>
<proteinExistence type="inferred from homology"/>
<sequence length="819" mass="93429">MRLHSDGYEEIDEGGNKRKSLLVTLTKVGVLLVLLIWGTVIVLKTVNGIVHQPLNRPKNRGNSRTTKDGHLKVSFANVRNNTFTPKIQPLQWISGPNSTTDDNGLFVTHINDSYVVKSVFDPHYSKTLFKGHSFLYGQQNLTVDTMIASPDLQKVIIRTNTTKNWRHSTFGSYFVFSTEKSEYQMIGENISVVEWSPNSIDIAYVLDNDLYLYSVEKQKTTKRITDDGSAQVFNGKPDWVYEEEVLEGDSAMWWSPEGDYLSFFKTNETEVYEFPIPYFVQHSDDVYPEVRMIKYPKSGSPNPVVHLNIYDLEKERTMNVNIDDDSVLITDVLWVGAERLLARVTDRTSDILSMVLVDAKKDAFYEVPRVEFSDDGWWEITHDTLYVPKDKSRDRHDDGYLDVVPINGYNHLVYFSSCDLSNPVILTDGDWEVVDGPAAFDYESNDVYFLATKKSSMERHLYSVNIHKPLVIKEITDTSKDGYFDVTFSSGSRFTLLTYRGPDVPFQKIIDLRSSKTDETIHGNVVGKTLYYLETNEELKGHLESYAIPRITYQELNLGTDEKGNQILVNSYEILPNDFNPRLEKHYPVFFFGYGGPGSQQVAKTFSVGFNQVVASQLNAIVVVVDGRGTGFKGREFRSLVRDNLGDYEAQDQISAAALYAKKSFVDEEKISLFGWSYGGYLTLKTLEKDAGKHFKYGMSVAPVTDWRLYDSVYTERYMHTPQQNPEGYASAKVHNATALGEAKRFLLVHGTGDDNVHFQNSLKFLDMLDIEGIENYDVHVFPDSDHSIRYHNANTIVFDKLLNWAKQAFEGHFISDMY</sequence>
<dbReference type="AlphaFoldDB" id="A0A1G4M6V4"/>
<dbReference type="Proteomes" id="UP000190831">
    <property type="component" value="Chromosome A"/>
</dbReference>
<evidence type="ECO:0000256" key="7">
    <source>
        <dbReference type="ARBA" id="ARBA00022801"/>
    </source>
</evidence>
<evidence type="ECO:0000256" key="12">
    <source>
        <dbReference type="ARBA" id="ARBA00023180"/>
    </source>
</evidence>
<feature type="domain" description="Dipeptidylpeptidase IV N-terminal" evidence="15">
    <location>
        <begin position="149"/>
        <end position="505"/>
    </location>
</feature>
<evidence type="ECO:0000256" key="13">
    <source>
        <dbReference type="SAM" id="Phobius"/>
    </source>
</evidence>
<dbReference type="GO" id="GO:0005774">
    <property type="term" value="C:vacuolar membrane"/>
    <property type="evidence" value="ECO:0007669"/>
    <property type="project" value="UniProtKB-SubCell"/>
</dbReference>
<dbReference type="GO" id="GO:0005886">
    <property type="term" value="C:plasma membrane"/>
    <property type="evidence" value="ECO:0007669"/>
    <property type="project" value="TreeGrafter"/>
</dbReference>
<keyword evidence="7" id="KW-0378">Hydrolase</keyword>
<dbReference type="Pfam" id="PF00930">
    <property type="entry name" value="DPPIV_N"/>
    <property type="match status" value="1"/>
</dbReference>
<dbReference type="EMBL" id="LT598487">
    <property type="protein sequence ID" value="SCV99504.1"/>
    <property type="molecule type" value="Genomic_DNA"/>
</dbReference>
<evidence type="ECO:0000256" key="3">
    <source>
        <dbReference type="ARBA" id="ARBA00022438"/>
    </source>
</evidence>
<dbReference type="InterPro" id="IPR002471">
    <property type="entry name" value="Pept_S9_AS"/>
</dbReference>
<gene>
    <name evidence="16" type="ORF">LAFE_0A04610G</name>
</gene>